<dbReference type="Proteomes" id="UP001211065">
    <property type="component" value="Unassembled WGS sequence"/>
</dbReference>
<feature type="non-terminal residue" evidence="2">
    <location>
        <position position="135"/>
    </location>
</feature>
<keyword evidence="3" id="KW-1185">Reference proteome</keyword>
<reference evidence="2" key="1">
    <citation type="submission" date="2020-05" db="EMBL/GenBank/DDBJ databases">
        <title>Phylogenomic resolution of chytrid fungi.</title>
        <authorList>
            <person name="Stajich J.E."/>
            <person name="Amses K."/>
            <person name="Simmons R."/>
            <person name="Seto K."/>
            <person name="Myers J."/>
            <person name="Bonds A."/>
            <person name="Quandt C.A."/>
            <person name="Barry K."/>
            <person name="Liu P."/>
            <person name="Grigoriev I."/>
            <person name="Longcore J.E."/>
            <person name="James T.Y."/>
        </authorList>
    </citation>
    <scope>NUCLEOTIDE SEQUENCE</scope>
    <source>
        <strain evidence="2">JEL0476</strain>
    </source>
</reference>
<dbReference type="AlphaFoldDB" id="A0AAD5TVQ9"/>
<evidence type="ECO:0000313" key="2">
    <source>
        <dbReference type="EMBL" id="KAJ3211311.1"/>
    </source>
</evidence>
<protein>
    <submittedName>
        <fullName evidence="2">Uncharacterized protein</fullName>
    </submittedName>
</protein>
<gene>
    <name evidence="2" type="ORF">HK099_008049</name>
</gene>
<evidence type="ECO:0000256" key="1">
    <source>
        <dbReference type="SAM" id="Phobius"/>
    </source>
</evidence>
<organism evidence="2 3">
    <name type="scientific">Clydaea vesicula</name>
    <dbReference type="NCBI Taxonomy" id="447962"/>
    <lineage>
        <taxon>Eukaryota</taxon>
        <taxon>Fungi</taxon>
        <taxon>Fungi incertae sedis</taxon>
        <taxon>Chytridiomycota</taxon>
        <taxon>Chytridiomycota incertae sedis</taxon>
        <taxon>Chytridiomycetes</taxon>
        <taxon>Lobulomycetales</taxon>
        <taxon>Lobulomycetaceae</taxon>
        <taxon>Clydaea</taxon>
    </lineage>
</organism>
<keyword evidence="1" id="KW-0812">Transmembrane</keyword>
<feature type="transmembrane region" description="Helical" evidence="1">
    <location>
        <begin position="93"/>
        <end position="117"/>
    </location>
</feature>
<proteinExistence type="predicted"/>
<name>A0AAD5TVQ9_9FUNG</name>
<dbReference type="EMBL" id="JADGJW010000843">
    <property type="protein sequence ID" value="KAJ3211311.1"/>
    <property type="molecule type" value="Genomic_DNA"/>
</dbReference>
<keyword evidence="1" id="KW-1133">Transmembrane helix</keyword>
<keyword evidence="1" id="KW-0472">Membrane</keyword>
<sequence>MSKPVLQDLKKRYQNARNLNKDLTNLSIEVQQIPFYDGKELFIDEVSNSISRSNSFNQLNYQSDINFNLKKSNSLEKLLRDDRIRGERGFRTIIILTFLLFFDFLFDFFQPFAWFVMGTLNFEKMITIPGHVSVP</sequence>
<accession>A0AAD5TVQ9</accession>
<evidence type="ECO:0000313" key="3">
    <source>
        <dbReference type="Proteomes" id="UP001211065"/>
    </source>
</evidence>
<comment type="caution">
    <text evidence="2">The sequence shown here is derived from an EMBL/GenBank/DDBJ whole genome shotgun (WGS) entry which is preliminary data.</text>
</comment>